<feature type="domain" description="RDD" evidence="7">
    <location>
        <begin position="27"/>
        <end position="154"/>
    </location>
</feature>
<evidence type="ECO:0000256" key="4">
    <source>
        <dbReference type="ARBA" id="ARBA00022989"/>
    </source>
</evidence>
<dbReference type="InterPro" id="IPR010432">
    <property type="entry name" value="RDD"/>
</dbReference>
<dbReference type="GO" id="GO:0005886">
    <property type="term" value="C:plasma membrane"/>
    <property type="evidence" value="ECO:0007669"/>
    <property type="project" value="UniProtKB-SubCell"/>
</dbReference>
<evidence type="ECO:0000256" key="5">
    <source>
        <dbReference type="ARBA" id="ARBA00023136"/>
    </source>
</evidence>
<evidence type="ECO:0000259" key="7">
    <source>
        <dbReference type="Pfam" id="PF06271"/>
    </source>
</evidence>
<evidence type="ECO:0000256" key="6">
    <source>
        <dbReference type="SAM" id="Phobius"/>
    </source>
</evidence>
<evidence type="ECO:0000256" key="3">
    <source>
        <dbReference type="ARBA" id="ARBA00022692"/>
    </source>
</evidence>
<keyword evidence="5 6" id="KW-0472">Membrane</keyword>
<keyword evidence="4 6" id="KW-1133">Transmembrane helix</keyword>
<evidence type="ECO:0000256" key="2">
    <source>
        <dbReference type="ARBA" id="ARBA00022475"/>
    </source>
</evidence>
<feature type="transmembrane region" description="Helical" evidence="6">
    <location>
        <begin position="126"/>
        <end position="143"/>
    </location>
</feature>
<dbReference type="Proteomes" id="UP000501747">
    <property type="component" value="Chromosome"/>
</dbReference>
<organism evidence="8 9">
    <name type="scientific">Vagococcus hydrophili</name>
    <dbReference type="NCBI Taxonomy" id="2714947"/>
    <lineage>
        <taxon>Bacteria</taxon>
        <taxon>Bacillati</taxon>
        <taxon>Bacillota</taxon>
        <taxon>Bacilli</taxon>
        <taxon>Lactobacillales</taxon>
        <taxon>Enterococcaceae</taxon>
        <taxon>Vagococcus</taxon>
    </lineage>
</organism>
<dbReference type="Pfam" id="PF06271">
    <property type="entry name" value="RDD"/>
    <property type="match status" value="1"/>
</dbReference>
<keyword evidence="2" id="KW-1003">Cell membrane</keyword>
<accession>A0A6G8AT05</accession>
<dbReference type="RefSeq" id="WP_166034258.1">
    <property type="nucleotide sequence ID" value="NZ_CP049887.1"/>
</dbReference>
<evidence type="ECO:0000256" key="1">
    <source>
        <dbReference type="ARBA" id="ARBA00004651"/>
    </source>
</evidence>
<feature type="transmembrane region" description="Helical" evidence="6">
    <location>
        <begin position="68"/>
        <end position="85"/>
    </location>
</feature>
<dbReference type="PANTHER" id="PTHR36115:SF9">
    <property type="entry name" value="LMO1584 PROTEIN"/>
    <property type="match status" value="1"/>
</dbReference>
<dbReference type="PANTHER" id="PTHR36115">
    <property type="entry name" value="PROLINE-RICH ANTIGEN HOMOLOG-RELATED"/>
    <property type="match status" value="1"/>
</dbReference>
<evidence type="ECO:0000313" key="9">
    <source>
        <dbReference type="Proteomes" id="UP000501747"/>
    </source>
</evidence>
<reference evidence="8 9" key="1">
    <citation type="submission" date="2020-03" db="EMBL/GenBank/DDBJ databases">
        <title>Vagococcus sp. nov., isolated from beetles.</title>
        <authorList>
            <person name="Hyun D.-W."/>
            <person name="Bae J.-W."/>
        </authorList>
    </citation>
    <scope>NUCLEOTIDE SEQUENCE [LARGE SCALE GENOMIC DNA]</scope>
    <source>
        <strain evidence="8 9">HDW17B</strain>
    </source>
</reference>
<comment type="subcellular location">
    <subcellularLocation>
        <location evidence="1">Cell membrane</location>
        <topology evidence="1">Multi-pass membrane protein</topology>
    </subcellularLocation>
</comment>
<feature type="transmembrane region" description="Helical" evidence="6">
    <location>
        <begin position="35"/>
        <end position="56"/>
    </location>
</feature>
<dbReference type="EMBL" id="CP049887">
    <property type="protein sequence ID" value="QIL48110.1"/>
    <property type="molecule type" value="Genomic_DNA"/>
</dbReference>
<gene>
    <name evidence="8" type="ORF">G7082_06070</name>
</gene>
<sequence>MEELVEFNELIQEEVPQKINDFPNYFYAGFWTRLLAFWVDLICISIVTGGTIGLVYKIQGFETSHSLITIYGITSLIIYLAYFTLLTKLNDGQTLGKMIFGIKVVSLEEETLSWQTVLIREGVCRFILQTFILGLGYLVAAFTPRKQHVGDYFSGTSVVIINMVKASNNETK</sequence>
<proteinExistence type="predicted"/>
<name>A0A6G8AT05_9ENTE</name>
<keyword evidence="3 6" id="KW-0812">Transmembrane</keyword>
<dbReference type="AlphaFoldDB" id="A0A6G8AT05"/>
<protein>
    <submittedName>
        <fullName evidence="8">RDD family protein</fullName>
    </submittedName>
</protein>
<dbReference type="KEGG" id="vhy:G7082_06070"/>
<keyword evidence="9" id="KW-1185">Reference proteome</keyword>
<evidence type="ECO:0000313" key="8">
    <source>
        <dbReference type="EMBL" id="QIL48110.1"/>
    </source>
</evidence>
<dbReference type="InterPro" id="IPR051791">
    <property type="entry name" value="Pra-immunoreactive"/>
</dbReference>